<dbReference type="InterPro" id="IPR002155">
    <property type="entry name" value="Thiolase"/>
</dbReference>
<dbReference type="PROSITE" id="PS00098">
    <property type="entry name" value="THIOLASE_1"/>
    <property type="match status" value="1"/>
</dbReference>
<proteinExistence type="inferred from homology"/>
<evidence type="ECO:0000313" key="11">
    <source>
        <dbReference type="Proteomes" id="UP000297975"/>
    </source>
</evidence>
<evidence type="ECO:0000313" key="10">
    <source>
        <dbReference type="EMBL" id="TFB19221.1"/>
    </source>
</evidence>
<accession>A0A4Y8IFL8</accession>
<dbReference type="InterPro" id="IPR020615">
    <property type="entry name" value="Thiolase_acyl_enz_int_AS"/>
</dbReference>
<evidence type="ECO:0000256" key="5">
    <source>
        <dbReference type="ARBA" id="ARBA00030755"/>
    </source>
</evidence>
<dbReference type="GO" id="GO:0003985">
    <property type="term" value="F:acetyl-CoA C-acetyltransferase activity"/>
    <property type="evidence" value="ECO:0007669"/>
    <property type="project" value="UniProtKB-EC"/>
</dbReference>
<keyword evidence="11" id="KW-1185">Reference proteome</keyword>
<feature type="active site" description="Proton acceptor" evidence="6">
    <location>
        <position position="349"/>
    </location>
</feature>
<evidence type="ECO:0000256" key="7">
    <source>
        <dbReference type="RuleBase" id="RU003557"/>
    </source>
</evidence>
<feature type="active site" description="Proton acceptor" evidence="6">
    <location>
        <position position="379"/>
    </location>
</feature>
<evidence type="ECO:0000256" key="1">
    <source>
        <dbReference type="ARBA" id="ARBA00010982"/>
    </source>
</evidence>
<keyword evidence="3 7" id="KW-0808">Transferase</keyword>
<dbReference type="AlphaFoldDB" id="A0A4Y8IFL8"/>
<reference evidence="10 11" key="1">
    <citation type="submission" date="2019-03" db="EMBL/GenBank/DDBJ databases">
        <authorList>
            <person name="He R.-H."/>
        </authorList>
    </citation>
    <scope>NUCLEOTIDE SEQUENCE [LARGE SCALE GENOMIC DNA]</scope>
    <source>
        <strain evidence="11">SH 714</strain>
    </source>
</reference>
<organism evidence="10 11">
    <name type="scientific">Filobacillus milosensis</name>
    <dbReference type="NCBI Taxonomy" id="94137"/>
    <lineage>
        <taxon>Bacteria</taxon>
        <taxon>Bacillati</taxon>
        <taxon>Bacillota</taxon>
        <taxon>Bacilli</taxon>
        <taxon>Bacillales</taxon>
        <taxon>Bacillaceae</taxon>
        <taxon>Filobacillus</taxon>
    </lineage>
</organism>
<dbReference type="Gene3D" id="3.40.47.10">
    <property type="match status" value="2"/>
</dbReference>
<dbReference type="PANTHER" id="PTHR18919">
    <property type="entry name" value="ACETYL-COA C-ACYLTRANSFERASE"/>
    <property type="match status" value="1"/>
</dbReference>
<comment type="similarity">
    <text evidence="1 7">Belongs to the thiolase-like superfamily. Thiolase family.</text>
</comment>
<dbReference type="PROSITE" id="PS00099">
    <property type="entry name" value="THIOLASE_3"/>
    <property type="match status" value="1"/>
</dbReference>
<keyword evidence="4 7" id="KW-0012">Acyltransferase</keyword>
<sequence>MGKTVIVAGARTPFGKFGGGLAPLTAAQLGGIAIKEALKRASVEGKDVQEVIMGTVLQGGQGQLPSRQAMRYADIPWETKTETINKVCASGMRSVALGDMMIRLGEEDTIVAGGMESMSNAPYFMPNARWGMRMGDNKVVDMMVHDGLTCSFESVHMGTYGNRTANKFELSREAQDNWAAASHERALKAIEDGKLAEEIVPVEVPQRKGDPVVVDTDEAPRAGTTAEKLAKLRPAFDKDGTITAGNAPGVNDGAAAMVLMSEKKAKSTGQEPLAYVIGHEEVAVEAERFPETPGIVINKLLEKTDYSIDDIDLFEVNEAFAAVSLASGKIAGLDPEKVNVNGGAVALGHPIGASGARIVLTLAYELKRRGGGIGIASICSGGGQGDALLIEVPKQ</sequence>
<dbReference type="Pfam" id="PF00108">
    <property type="entry name" value="Thiolase_N"/>
    <property type="match status" value="1"/>
</dbReference>
<dbReference type="Proteomes" id="UP000297975">
    <property type="component" value="Unassembled WGS sequence"/>
</dbReference>
<evidence type="ECO:0000259" key="8">
    <source>
        <dbReference type="Pfam" id="PF00108"/>
    </source>
</evidence>
<dbReference type="InterPro" id="IPR020616">
    <property type="entry name" value="Thiolase_N"/>
</dbReference>
<dbReference type="PANTHER" id="PTHR18919:SF107">
    <property type="entry name" value="ACETYL-COA ACETYLTRANSFERASE, CYTOSOLIC"/>
    <property type="match status" value="1"/>
</dbReference>
<feature type="domain" description="Thiolase C-terminal" evidence="9">
    <location>
        <begin position="271"/>
        <end position="391"/>
    </location>
</feature>
<dbReference type="CDD" id="cd00751">
    <property type="entry name" value="thiolase"/>
    <property type="match status" value="1"/>
</dbReference>
<dbReference type="SUPFAM" id="SSF53901">
    <property type="entry name" value="Thiolase-like"/>
    <property type="match status" value="2"/>
</dbReference>
<dbReference type="Pfam" id="PF02803">
    <property type="entry name" value="Thiolase_C"/>
    <property type="match status" value="1"/>
</dbReference>
<evidence type="ECO:0000256" key="3">
    <source>
        <dbReference type="ARBA" id="ARBA00022679"/>
    </source>
</evidence>
<dbReference type="InterPro" id="IPR016039">
    <property type="entry name" value="Thiolase-like"/>
</dbReference>
<dbReference type="InterPro" id="IPR020610">
    <property type="entry name" value="Thiolase_AS"/>
</dbReference>
<dbReference type="NCBIfam" id="TIGR01930">
    <property type="entry name" value="AcCoA-C-Actrans"/>
    <property type="match status" value="1"/>
</dbReference>
<gene>
    <name evidence="10" type="ORF">E3U55_10915</name>
</gene>
<dbReference type="RefSeq" id="WP_134340464.1">
    <property type="nucleotide sequence ID" value="NZ_SOPW01000011.1"/>
</dbReference>
<comment type="caution">
    <text evidence="10">The sequence shown here is derived from an EMBL/GenBank/DDBJ whole genome shotgun (WGS) entry which is preliminary data.</text>
</comment>
<name>A0A4Y8IFL8_9BACI</name>
<dbReference type="InterPro" id="IPR020617">
    <property type="entry name" value="Thiolase_C"/>
</dbReference>
<evidence type="ECO:0000259" key="9">
    <source>
        <dbReference type="Pfam" id="PF02803"/>
    </source>
</evidence>
<evidence type="ECO:0000256" key="4">
    <source>
        <dbReference type="ARBA" id="ARBA00023315"/>
    </source>
</evidence>
<dbReference type="EC" id="2.3.1.9" evidence="2"/>
<evidence type="ECO:0000256" key="2">
    <source>
        <dbReference type="ARBA" id="ARBA00012705"/>
    </source>
</evidence>
<protein>
    <recommendedName>
        <fullName evidence="2">acetyl-CoA C-acetyltransferase</fullName>
        <ecNumber evidence="2">2.3.1.9</ecNumber>
    </recommendedName>
    <alternativeName>
        <fullName evidence="5">Acetoacetyl-CoA thiolase</fullName>
    </alternativeName>
</protein>
<feature type="active site" description="Acyl-thioester intermediate" evidence="6">
    <location>
        <position position="88"/>
    </location>
</feature>
<dbReference type="FunFam" id="3.40.47.10:FF:000010">
    <property type="entry name" value="Acetyl-CoA acetyltransferase (Thiolase)"/>
    <property type="match status" value="1"/>
</dbReference>
<evidence type="ECO:0000256" key="6">
    <source>
        <dbReference type="PIRSR" id="PIRSR000429-1"/>
    </source>
</evidence>
<dbReference type="PIRSF" id="PIRSF000429">
    <property type="entry name" value="Ac-CoA_Ac_transf"/>
    <property type="match status" value="1"/>
</dbReference>
<dbReference type="OrthoDB" id="9764892at2"/>
<dbReference type="PROSITE" id="PS00737">
    <property type="entry name" value="THIOLASE_2"/>
    <property type="match status" value="1"/>
</dbReference>
<dbReference type="InterPro" id="IPR020613">
    <property type="entry name" value="Thiolase_CS"/>
</dbReference>
<feature type="domain" description="Thiolase N-terminal" evidence="8">
    <location>
        <begin position="5"/>
        <end position="263"/>
    </location>
</feature>
<dbReference type="EMBL" id="SOPW01000011">
    <property type="protein sequence ID" value="TFB19221.1"/>
    <property type="molecule type" value="Genomic_DNA"/>
</dbReference>
<dbReference type="NCBIfam" id="NF006086">
    <property type="entry name" value="PRK08235.1"/>
    <property type="match status" value="1"/>
</dbReference>